<dbReference type="InterPro" id="IPR038156">
    <property type="entry name" value="PCS_N_sf"/>
</dbReference>
<dbReference type="InterPro" id="IPR007719">
    <property type="entry name" value="PCS_N"/>
</dbReference>
<evidence type="ECO:0000313" key="3">
    <source>
        <dbReference type="Proteomes" id="UP001162060"/>
    </source>
</evidence>
<dbReference type="Pfam" id="PF05023">
    <property type="entry name" value="Phytochelatin"/>
    <property type="match status" value="1"/>
</dbReference>
<name>A0AAV1TT19_9STRA</name>
<protein>
    <recommendedName>
        <fullName evidence="1">Peptidase C83 domain-containing protein</fullName>
    </recommendedName>
</protein>
<evidence type="ECO:0000313" key="2">
    <source>
        <dbReference type="EMBL" id="CAK7924513.1"/>
    </source>
</evidence>
<gene>
    <name evidence="2" type="ORF">PM001_LOCUS9663</name>
</gene>
<dbReference type="AlphaFoldDB" id="A0AAV1TT19"/>
<dbReference type="GO" id="GO:0046938">
    <property type="term" value="P:phytochelatin biosynthetic process"/>
    <property type="evidence" value="ECO:0007669"/>
    <property type="project" value="InterPro"/>
</dbReference>
<dbReference type="Gene3D" id="3.90.70.30">
    <property type="entry name" value="Phytochelatin synthase, N-terminal domain"/>
    <property type="match status" value="1"/>
</dbReference>
<comment type="caution">
    <text evidence="2">The sequence shown here is derived from an EMBL/GenBank/DDBJ whole genome shotgun (WGS) entry which is preliminary data.</text>
</comment>
<sequence>MQLNALQIEPGRMWKGPWSWFSEDLFDCCVSHLVAKEKDNCMLGFVSSATASSEIVVLDYSRQIFAKMRRTVFAHRRVLR</sequence>
<dbReference type="EMBL" id="CAKLBY020000075">
    <property type="protein sequence ID" value="CAK7924513.1"/>
    <property type="molecule type" value="Genomic_DNA"/>
</dbReference>
<dbReference type="Proteomes" id="UP001162060">
    <property type="component" value="Unassembled WGS sequence"/>
</dbReference>
<feature type="domain" description="Peptidase C83" evidence="1">
    <location>
        <begin position="1"/>
        <end position="40"/>
    </location>
</feature>
<dbReference type="GO" id="GO:0010038">
    <property type="term" value="P:response to metal ion"/>
    <property type="evidence" value="ECO:0007669"/>
    <property type="project" value="InterPro"/>
</dbReference>
<evidence type="ECO:0000259" key="1">
    <source>
        <dbReference type="Pfam" id="PF05023"/>
    </source>
</evidence>
<dbReference type="GO" id="GO:0046872">
    <property type="term" value="F:metal ion binding"/>
    <property type="evidence" value="ECO:0007669"/>
    <property type="project" value="InterPro"/>
</dbReference>
<accession>A0AAV1TT19</accession>
<reference evidence="2" key="1">
    <citation type="submission" date="2024-01" db="EMBL/GenBank/DDBJ databases">
        <authorList>
            <person name="Webb A."/>
        </authorList>
    </citation>
    <scope>NUCLEOTIDE SEQUENCE</scope>
    <source>
        <strain evidence="2">Pm1</strain>
    </source>
</reference>
<proteinExistence type="predicted"/>
<dbReference type="GO" id="GO:0016756">
    <property type="term" value="F:glutathione gamma-glutamylcysteinyltransferase activity"/>
    <property type="evidence" value="ECO:0007669"/>
    <property type="project" value="InterPro"/>
</dbReference>
<organism evidence="2 3">
    <name type="scientific">Peronospora matthiolae</name>
    <dbReference type="NCBI Taxonomy" id="2874970"/>
    <lineage>
        <taxon>Eukaryota</taxon>
        <taxon>Sar</taxon>
        <taxon>Stramenopiles</taxon>
        <taxon>Oomycota</taxon>
        <taxon>Peronosporomycetes</taxon>
        <taxon>Peronosporales</taxon>
        <taxon>Peronosporaceae</taxon>
        <taxon>Peronospora</taxon>
    </lineage>
</organism>